<protein>
    <submittedName>
        <fullName evidence="2">Spore coat protein T domain protein</fullName>
    </submittedName>
</protein>
<proteinExistence type="predicted"/>
<reference evidence="2 3" key="1">
    <citation type="submission" date="2015-09" db="EMBL/GenBank/DDBJ databases">
        <title>Draft genome of the parasitic nematode Teladorsagia circumcincta isolate WARC Sus (inbred).</title>
        <authorList>
            <person name="Mitreva M."/>
        </authorList>
    </citation>
    <scope>NUCLEOTIDE SEQUENCE [LARGE SCALE GENOMIC DNA]</scope>
    <source>
        <strain evidence="2 3">S</strain>
    </source>
</reference>
<evidence type="ECO:0000256" key="1">
    <source>
        <dbReference type="SAM" id="SignalP"/>
    </source>
</evidence>
<evidence type="ECO:0000313" key="3">
    <source>
        <dbReference type="Proteomes" id="UP000230423"/>
    </source>
</evidence>
<keyword evidence="1" id="KW-0732">Signal</keyword>
<accession>A0A2G9UTA2</accession>
<evidence type="ECO:0000313" key="2">
    <source>
        <dbReference type="EMBL" id="PIO73383.1"/>
    </source>
</evidence>
<name>A0A2G9UTA2_TELCI</name>
<feature type="chain" id="PRO_5013816158" evidence="1">
    <location>
        <begin position="17"/>
        <end position="92"/>
    </location>
</feature>
<dbReference type="AlphaFoldDB" id="A0A2G9UTA2"/>
<dbReference type="Proteomes" id="UP000230423">
    <property type="component" value="Unassembled WGS sequence"/>
</dbReference>
<feature type="signal peptide" evidence="1">
    <location>
        <begin position="1"/>
        <end position="16"/>
    </location>
</feature>
<organism evidence="2 3">
    <name type="scientific">Teladorsagia circumcincta</name>
    <name type="common">Brown stomach worm</name>
    <name type="synonym">Ostertagia circumcincta</name>
    <dbReference type="NCBI Taxonomy" id="45464"/>
    <lineage>
        <taxon>Eukaryota</taxon>
        <taxon>Metazoa</taxon>
        <taxon>Ecdysozoa</taxon>
        <taxon>Nematoda</taxon>
        <taxon>Chromadorea</taxon>
        <taxon>Rhabditida</taxon>
        <taxon>Rhabditina</taxon>
        <taxon>Rhabditomorpha</taxon>
        <taxon>Strongyloidea</taxon>
        <taxon>Trichostrongylidae</taxon>
        <taxon>Teladorsagia</taxon>
    </lineage>
</organism>
<sequence length="92" mass="10711">MFVLIVALCLLGIATAQYGQAAPPQQPQYQPLPGPVIVPPPYYPGYPVPWGDPFVLSNPFYVPPRRHSRPDRHRRRDRRDSWELDNWGDIFW</sequence>
<keyword evidence="2" id="KW-0946">Virion</keyword>
<gene>
    <name evidence="2" type="ORF">TELCIR_04649</name>
</gene>
<dbReference type="EMBL" id="KZ345469">
    <property type="protein sequence ID" value="PIO73383.1"/>
    <property type="molecule type" value="Genomic_DNA"/>
</dbReference>
<keyword evidence="3" id="KW-1185">Reference proteome</keyword>
<keyword evidence="2" id="KW-0167">Capsid protein</keyword>